<organism evidence="11 12">
    <name type="scientific">Lasiosphaeria hispida</name>
    <dbReference type="NCBI Taxonomy" id="260671"/>
    <lineage>
        <taxon>Eukaryota</taxon>
        <taxon>Fungi</taxon>
        <taxon>Dikarya</taxon>
        <taxon>Ascomycota</taxon>
        <taxon>Pezizomycotina</taxon>
        <taxon>Sordariomycetes</taxon>
        <taxon>Sordariomycetidae</taxon>
        <taxon>Sordariales</taxon>
        <taxon>Lasiosphaeriaceae</taxon>
        <taxon>Lasiosphaeria</taxon>
    </lineage>
</organism>
<evidence type="ECO:0000313" key="12">
    <source>
        <dbReference type="Proteomes" id="UP001275084"/>
    </source>
</evidence>
<dbReference type="SMART" id="SM00665">
    <property type="entry name" value="B561"/>
    <property type="match status" value="1"/>
</dbReference>
<proteinExistence type="predicted"/>
<evidence type="ECO:0000256" key="9">
    <source>
        <dbReference type="SAM" id="SignalP"/>
    </source>
</evidence>
<feature type="transmembrane region" description="Helical" evidence="8">
    <location>
        <begin position="302"/>
        <end position="321"/>
    </location>
</feature>
<feature type="chain" id="PRO_5042537499" description="Cytochrome b561 domain-containing protein" evidence="9">
    <location>
        <begin position="20"/>
        <end position="461"/>
    </location>
</feature>
<keyword evidence="5 8" id="KW-1133">Transmembrane helix</keyword>
<evidence type="ECO:0000256" key="7">
    <source>
        <dbReference type="SAM" id="MobiDB-lite"/>
    </source>
</evidence>
<dbReference type="SUPFAM" id="SSF49344">
    <property type="entry name" value="CBD9-like"/>
    <property type="match status" value="1"/>
</dbReference>
<evidence type="ECO:0000259" key="10">
    <source>
        <dbReference type="SMART" id="SM00665"/>
    </source>
</evidence>
<name>A0AAJ0HSB4_9PEZI</name>
<dbReference type="Gene3D" id="2.60.40.1210">
    <property type="entry name" value="Cellobiose dehydrogenase, cytochrome domain"/>
    <property type="match status" value="1"/>
</dbReference>
<dbReference type="CDD" id="cd09630">
    <property type="entry name" value="CDH_like_cytochrome"/>
    <property type="match status" value="1"/>
</dbReference>
<dbReference type="Gene3D" id="1.20.120.1770">
    <property type="match status" value="1"/>
</dbReference>
<evidence type="ECO:0000256" key="6">
    <source>
        <dbReference type="ARBA" id="ARBA00023136"/>
    </source>
</evidence>
<feature type="signal peptide" evidence="9">
    <location>
        <begin position="1"/>
        <end position="19"/>
    </location>
</feature>
<evidence type="ECO:0000256" key="5">
    <source>
        <dbReference type="ARBA" id="ARBA00022989"/>
    </source>
</evidence>
<keyword evidence="3 8" id="KW-0812">Transmembrane</keyword>
<dbReference type="InterPro" id="IPR006593">
    <property type="entry name" value="Cyt_b561/ferric_Rdtase_TM"/>
</dbReference>
<dbReference type="Pfam" id="PF03188">
    <property type="entry name" value="Cytochrom_B561"/>
    <property type="match status" value="1"/>
</dbReference>
<dbReference type="PANTHER" id="PTHR47797:SF3">
    <property type="entry name" value="CYTOCHROME B561 DOMAIN-CONTAINING PROTEIN"/>
    <property type="match status" value="1"/>
</dbReference>
<feature type="transmembrane region" description="Helical" evidence="8">
    <location>
        <begin position="374"/>
        <end position="392"/>
    </location>
</feature>
<gene>
    <name evidence="11" type="ORF">B0T25DRAFT_602214</name>
</gene>
<dbReference type="EMBL" id="JAUIQD010000002">
    <property type="protein sequence ID" value="KAK3360534.1"/>
    <property type="molecule type" value="Genomic_DNA"/>
</dbReference>
<dbReference type="Proteomes" id="UP001275084">
    <property type="component" value="Unassembled WGS sequence"/>
</dbReference>
<evidence type="ECO:0000256" key="1">
    <source>
        <dbReference type="ARBA" id="ARBA00004370"/>
    </source>
</evidence>
<evidence type="ECO:0000256" key="2">
    <source>
        <dbReference type="ARBA" id="ARBA00022448"/>
    </source>
</evidence>
<keyword evidence="12" id="KW-1185">Reference proteome</keyword>
<protein>
    <recommendedName>
        <fullName evidence="10">Cytochrome b561 domain-containing protein</fullName>
    </recommendedName>
</protein>
<reference evidence="11" key="2">
    <citation type="submission" date="2023-06" db="EMBL/GenBank/DDBJ databases">
        <authorList>
            <consortium name="Lawrence Berkeley National Laboratory"/>
            <person name="Haridas S."/>
            <person name="Hensen N."/>
            <person name="Bonometti L."/>
            <person name="Westerberg I."/>
            <person name="Brannstrom I.O."/>
            <person name="Guillou S."/>
            <person name="Cros-Aarteil S."/>
            <person name="Calhoun S."/>
            <person name="Kuo A."/>
            <person name="Mondo S."/>
            <person name="Pangilinan J."/>
            <person name="Riley R."/>
            <person name="Labutti K."/>
            <person name="Andreopoulos B."/>
            <person name="Lipzen A."/>
            <person name="Chen C."/>
            <person name="Yanf M."/>
            <person name="Daum C."/>
            <person name="Ng V."/>
            <person name="Clum A."/>
            <person name="Steindorff A."/>
            <person name="Ohm R."/>
            <person name="Martin F."/>
            <person name="Silar P."/>
            <person name="Natvig D."/>
            <person name="Lalanne C."/>
            <person name="Gautier V."/>
            <person name="Ament-Velasquez S.L."/>
            <person name="Kruys A."/>
            <person name="Hutchinson M.I."/>
            <person name="Powell A.J."/>
            <person name="Barry K."/>
            <person name="Miller A.N."/>
            <person name="Grigoriev I.V."/>
            <person name="Debuchy R."/>
            <person name="Gladieux P."/>
            <person name="Thoren M.H."/>
            <person name="Johannesson H."/>
        </authorList>
    </citation>
    <scope>NUCLEOTIDE SEQUENCE</scope>
    <source>
        <strain evidence="11">CBS 955.72</strain>
    </source>
</reference>
<dbReference type="PANTHER" id="PTHR47797">
    <property type="entry name" value="DEHYDROGENASE, PUTATIVE (AFU_ORTHOLOGUE AFUA_8G05805)-RELATED"/>
    <property type="match status" value="1"/>
</dbReference>
<dbReference type="GO" id="GO:0016020">
    <property type="term" value="C:membrane"/>
    <property type="evidence" value="ECO:0007669"/>
    <property type="project" value="UniProtKB-SubCell"/>
</dbReference>
<evidence type="ECO:0000256" key="4">
    <source>
        <dbReference type="ARBA" id="ARBA00022982"/>
    </source>
</evidence>
<dbReference type="CDD" id="cd08760">
    <property type="entry name" value="Cyt_b561_FRRS1_like"/>
    <property type="match status" value="1"/>
</dbReference>
<dbReference type="AlphaFoldDB" id="A0AAJ0HSB4"/>
<evidence type="ECO:0000313" key="11">
    <source>
        <dbReference type="EMBL" id="KAK3360534.1"/>
    </source>
</evidence>
<evidence type="ECO:0000256" key="8">
    <source>
        <dbReference type="SAM" id="Phobius"/>
    </source>
</evidence>
<dbReference type="InterPro" id="IPR015920">
    <property type="entry name" value="Cellobiose_DH-like_cyt"/>
</dbReference>
<evidence type="ECO:0000256" key="3">
    <source>
        <dbReference type="ARBA" id="ARBA00022692"/>
    </source>
</evidence>
<comment type="subcellular location">
    <subcellularLocation>
        <location evidence="1">Membrane</location>
    </subcellularLocation>
</comment>
<keyword evidence="6 8" id="KW-0472">Membrane</keyword>
<feature type="transmembrane region" description="Helical" evidence="8">
    <location>
        <begin position="398"/>
        <end position="420"/>
    </location>
</feature>
<comment type="caution">
    <text evidence="11">The sequence shown here is derived from an EMBL/GenBank/DDBJ whole genome shotgun (WGS) entry which is preliminary data.</text>
</comment>
<feature type="transmembrane region" description="Helical" evidence="8">
    <location>
        <begin position="333"/>
        <end position="353"/>
    </location>
</feature>
<keyword evidence="4" id="KW-0249">Electron transport</keyword>
<keyword evidence="9" id="KW-0732">Signal</keyword>
<feature type="region of interest" description="Disordered" evidence="7">
    <location>
        <begin position="96"/>
        <end position="123"/>
    </location>
</feature>
<sequence>MKAVHVALASLSLLGGVAAETAQYCNFPAGLKTPVDNDFCMALSTFGNASTGVHDVHMKLHIYRSSRKMARGWSAVGIGSGMIQALTFFVYGDPSHPKNRPPTVSVRRATGHTEPEPYDDSNNGKIRVQVLQAGWHGSPYSAEGVVAHVSLVCYACDTGIHQGFGALVTLNPGAPAQPWIWAKNKAQDLLPDNGDMYSTHASLDGHGDTSNTDWGYFFVEMARTVTDTAVPVTPDIQPGVAAIAASRFSHAEGQLDGDGSANKTMVMAAMHGFAMAVAFLLLFPAGAAAMASRHVGAFRHHWILQVAGMVCVGVGAVLGFVMRPSLGTTHQRLGLATVGAVGLQAVLGVWHHVQYVRSPRRTWMARLHVPLGKTILLAGYAAVLTGLALHRVPVFDFVVVAIVVVGEVLWLAIAAARTAFTRTDNKLPWQAAAAAAAQKDTPAHSSEAYQLLKGEEGEGEA</sequence>
<feature type="transmembrane region" description="Helical" evidence="8">
    <location>
        <begin position="268"/>
        <end position="290"/>
    </location>
</feature>
<accession>A0AAJ0HSB4</accession>
<reference evidence="11" key="1">
    <citation type="journal article" date="2023" name="Mol. Phylogenet. Evol.">
        <title>Genome-scale phylogeny and comparative genomics of the fungal order Sordariales.</title>
        <authorList>
            <person name="Hensen N."/>
            <person name="Bonometti L."/>
            <person name="Westerberg I."/>
            <person name="Brannstrom I.O."/>
            <person name="Guillou S."/>
            <person name="Cros-Aarteil S."/>
            <person name="Calhoun S."/>
            <person name="Haridas S."/>
            <person name="Kuo A."/>
            <person name="Mondo S."/>
            <person name="Pangilinan J."/>
            <person name="Riley R."/>
            <person name="LaButti K."/>
            <person name="Andreopoulos B."/>
            <person name="Lipzen A."/>
            <person name="Chen C."/>
            <person name="Yan M."/>
            <person name="Daum C."/>
            <person name="Ng V."/>
            <person name="Clum A."/>
            <person name="Steindorff A."/>
            <person name="Ohm R.A."/>
            <person name="Martin F."/>
            <person name="Silar P."/>
            <person name="Natvig D.O."/>
            <person name="Lalanne C."/>
            <person name="Gautier V."/>
            <person name="Ament-Velasquez S.L."/>
            <person name="Kruys A."/>
            <person name="Hutchinson M.I."/>
            <person name="Powell A.J."/>
            <person name="Barry K."/>
            <person name="Miller A.N."/>
            <person name="Grigoriev I.V."/>
            <person name="Debuchy R."/>
            <person name="Gladieux P."/>
            <person name="Hiltunen Thoren M."/>
            <person name="Johannesson H."/>
        </authorList>
    </citation>
    <scope>NUCLEOTIDE SEQUENCE</scope>
    <source>
        <strain evidence="11">CBS 955.72</strain>
    </source>
</reference>
<feature type="domain" description="Cytochrome b561" evidence="10">
    <location>
        <begin position="270"/>
        <end position="387"/>
    </location>
</feature>
<keyword evidence="2" id="KW-0813">Transport</keyword>
<feature type="region of interest" description="Disordered" evidence="7">
    <location>
        <begin position="438"/>
        <end position="461"/>
    </location>
</feature>